<accession>A0A4Y8REQ1</accession>
<protein>
    <submittedName>
        <fullName evidence="2">DUF4376 domain-containing protein</fullName>
    </submittedName>
</protein>
<evidence type="ECO:0000313" key="2">
    <source>
        <dbReference type="EMBL" id="TFF20554.1"/>
    </source>
</evidence>
<evidence type="ECO:0000259" key="1">
    <source>
        <dbReference type="Pfam" id="PF14301"/>
    </source>
</evidence>
<sequence>MPEIFLDDTIPPVTGEQVNAERDRRINSGVIFNGKHYQTGQDDRENIAGKSLAAFMAIVGGAQPGDIYWSGKKDAAGTPIPFVWIATDNSYNPMDAQTMVAFGTAVADRKELLIFRASAMKKQNPIPLDYKSDVHWPEGLDP</sequence>
<keyword evidence="3" id="KW-1185">Reference proteome</keyword>
<dbReference type="AlphaFoldDB" id="A0A4Y8REQ1"/>
<gene>
    <name evidence="2" type="ORF">E3C22_16735</name>
</gene>
<dbReference type="RefSeq" id="WP_134763203.1">
    <property type="nucleotide sequence ID" value="NZ_SOZD01000005.1"/>
</dbReference>
<feature type="domain" description="DUF4376" evidence="1">
    <location>
        <begin position="16"/>
        <end position="123"/>
    </location>
</feature>
<dbReference type="Pfam" id="PF14301">
    <property type="entry name" value="DUF4376"/>
    <property type="match status" value="1"/>
</dbReference>
<dbReference type="EMBL" id="SOZD01000005">
    <property type="protein sequence ID" value="TFF20554.1"/>
    <property type="molecule type" value="Genomic_DNA"/>
</dbReference>
<name>A0A4Y8REQ1_9HYPH</name>
<dbReference type="InterPro" id="IPR025484">
    <property type="entry name" value="DUF4376"/>
</dbReference>
<comment type="caution">
    <text evidence="2">The sequence shown here is derived from an EMBL/GenBank/DDBJ whole genome shotgun (WGS) entry which is preliminary data.</text>
</comment>
<reference evidence="2 3" key="1">
    <citation type="submission" date="2019-03" db="EMBL/GenBank/DDBJ databases">
        <title>Jiella endophytica sp. nov., a novel endophytic bacterium isolated from root of Ficus microcarpa Linn. f.</title>
        <authorList>
            <person name="Tuo L."/>
        </authorList>
    </citation>
    <scope>NUCLEOTIDE SEQUENCE [LARGE SCALE GENOMIC DNA]</scope>
    <source>
        <strain evidence="2 3">CBS5Q-3</strain>
    </source>
</reference>
<evidence type="ECO:0000313" key="3">
    <source>
        <dbReference type="Proteomes" id="UP000298179"/>
    </source>
</evidence>
<dbReference type="Proteomes" id="UP000298179">
    <property type="component" value="Unassembled WGS sequence"/>
</dbReference>
<proteinExistence type="predicted"/>
<organism evidence="2 3">
    <name type="scientific">Jiella endophytica</name>
    <dbReference type="NCBI Taxonomy" id="2558362"/>
    <lineage>
        <taxon>Bacteria</taxon>
        <taxon>Pseudomonadati</taxon>
        <taxon>Pseudomonadota</taxon>
        <taxon>Alphaproteobacteria</taxon>
        <taxon>Hyphomicrobiales</taxon>
        <taxon>Aurantimonadaceae</taxon>
        <taxon>Jiella</taxon>
    </lineage>
</organism>
<dbReference type="OrthoDB" id="7870359at2"/>